<reference evidence="3 4" key="1">
    <citation type="submission" date="2018-06" db="EMBL/GenBank/DDBJ databases">
        <title>Draft genome sequence of Burkholderia reimsis strain BE51 isolated from a French agricultural soil.</title>
        <authorList>
            <person name="Esmaeel Q."/>
        </authorList>
    </citation>
    <scope>NUCLEOTIDE SEQUENCE [LARGE SCALE GENOMIC DNA]</scope>
    <source>
        <strain evidence="3 4">BE51</strain>
    </source>
</reference>
<evidence type="ECO:0000256" key="1">
    <source>
        <dbReference type="ARBA" id="ARBA00006226"/>
    </source>
</evidence>
<evidence type="ECO:0000313" key="4">
    <source>
        <dbReference type="Proteomes" id="UP000252458"/>
    </source>
</evidence>
<dbReference type="Gene3D" id="3.30.2310.20">
    <property type="entry name" value="RelE-like"/>
    <property type="match status" value="1"/>
</dbReference>
<protein>
    <submittedName>
        <fullName evidence="3">Type II toxin-antitoxin system RelE/ParE family toxin</fullName>
    </submittedName>
</protein>
<dbReference type="InterPro" id="IPR035093">
    <property type="entry name" value="RelE/ParE_toxin_dom_sf"/>
</dbReference>
<dbReference type="AlphaFoldDB" id="A0A365QGK7"/>
<dbReference type="Pfam" id="PF05016">
    <property type="entry name" value="ParE_toxin"/>
    <property type="match status" value="1"/>
</dbReference>
<keyword evidence="4" id="KW-1185">Reference proteome</keyword>
<evidence type="ECO:0000313" key="3">
    <source>
        <dbReference type="EMBL" id="RBB31881.1"/>
    </source>
</evidence>
<dbReference type="InterPro" id="IPR007712">
    <property type="entry name" value="RelE/ParE_toxin"/>
</dbReference>
<accession>A0A365QGK7</accession>
<dbReference type="PANTHER" id="PTHR33755:SF6">
    <property type="entry name" value="PLASMID STABILIZATION SYSTEM PROTEIN"/>
    <property type="match status" value="1"/>
</dbReference>
<evidence type="ECO:0000256" key="2">
    <source>
        <dbReference type="ARBA" id="ARBA00022649"/>
    </source>
</evidence>
<dbReference type="PANTHER" id="PTHR33755">
    <property type="entry name" value="TOXIN PARE1-RELATED"/>
    <property type="match status" value="1"/>
</dbReference>
<dbReference type="EMBL" id="QMFZ01000073">
    <property type="protein sequence ID" value="RBB31881.1"/>
    <property type="molecule type" value="Genomic_DNA"/>
</dbReference>
<proteinExistence type="inferred from homology"/>
<keyword evidence="2" id="KW-1277">Toxin-antitoxin system</keyword>
<sequence length="97" mass="11095">MIVEWNPQASEDRDRIFDYIAADNPSAALELDDRIGELTSALPEHPELYKPGRVRGTREMVLTPNHVLVYRIERPAGVIEIVRIIGARQDYPKGKRK</sequence>
<name>A0A365QGK7_9BURK</name>
<comment type="similarity">
    <text evidence="1">Belongs to the RelE toxin family.</text>
</comment>
<gene>
    <name evidence="3" type="ORF">DPV79_40185</name>
</gene>
<organism evidence="3 4">
    <name type="scientific">Burkholderia reimsis</name>
    <dbReference type="NCBI Taxonomy" id="2234132"/>
    <lineage>
        <taxon>Bacteria</taxon>
        <taxon>Pseudomonadati</taxon>
        <taxon>Pseudomonadota</taxon>
        <taxon>Betaproteobacteria</taxon>
        <taxon>Burkholderiales</taxon>
        <taxon>Burkholderiaceae</taxon>
        <taxon>Burkholderia</taxon>
    </lineage>
</organism>
<comment type="caution">
    <text evidence="3">The sequence shown here is derived from an EMBL/GenBank/DDBJ whole genome shotgun (WGS) entry which is preliminary data.</text>
</comment>
<dbReference type="RefSeq" id="WP_059933698.1">
    <property type="nucleotide sequence ID" value="NZ_QMFZ01000073.1"/>
</dbReference>
<dbReference type="InterPro" id="IPR051803">
    <property type="entry name" value="TA_system_RelE-like_toxin"/>
</dbReference>
<dbReference type="Proteomes" id="UP000252458">
    <property type="component" value="Unassembled WGS sequence"/>
</dbReference>
<dbReference type="NCBIfam" id="TIGR02385">
    <property type="entry name" value="RelE_StbE"/>
    <property type="match status" value="1"/>
</dbReference>